<dbReference type="SUPFAM" id="SSF51430">
    <property type="entry name" value="NAD(P)-linked oxidoreductase"/>
    <property type="match status" value="1"/>
</dbReference>
<sequence>MEKRQVGKTGLEIDTLGLGGAPLGGNFADLDYAQAADLIRSAKNAGTGYFDTAPWYGFGRSERVVGDMLRGSDYVLSDKVGRLLRPGAVADPMAFGMVDPLPFHVVYDYGYDGIMRAWEDNLQRLGLDRIDILLAHDIGAFQHGDENVRHFRDLEQGGYRAMEELRRAGHVSAIGLGVNENQVCMDALGIGDWDVFLLAGRYTLLEQTPLDALFPACQSAGTSIICGGPFNSGILVGREMWNYAKAPEEIIQKARALSAAADAFDIPLAAAALQFPLLNDIVTSVIPGPRNAGELDQILDWFQTPVPAAFWAALKSQGLLDERAPVPSR</sequence>
<dbReference type="GO" id="GO:0005829">
    <property type="term" value="C:cytosol"/>
    <property type="evidence" value="ECO:0007669"/>
    <property type="project" value="TreeGrafter"/>
</dbReference>
<gene>
    <name evidence="2" type="ORF">G3256_12045</name>
</gene>
<organism evidence="2 3">
    <name type="scientific">Roseobacter ponti</name>
    <dbReference type="NCBI Taxonomy" id="1891787"/>
    <lineage>
        <taxon>Bacteria</taxon>
        <taxon>Pseudomonadati</taxon>
        <taxon>Pseudomonadota</taxon>
        <taxon>Alphaproteobacteria</taxon>
        <taxon>Rhodobacterales</taxon>
        <taxon>Roseobacteraceae</taxon>
        <taxon>Roseobacter</taxon>
    </lineage>
</organism>
<dbReference type="InterPro" id="IPR023210">
    <property type="entry name" value="NADP_OxRdtase_dom"/>
</dbReference>
<dbReference type="InterPro" id="IPR020471">
    <property type="entry name" value="AKR"/>
</dbReference>
<dbReference type="EMBL" id="CP048788">
    <property type="protein sequence ID" value="QJF51842.1"/>
    <property type="molecule type" value="Genomic_DNA"/>
</dbReference>
<evidence type="ECO:0000313" key="2">
    <source>
        <dbReference type="EMBL" id="QJF51842.1"/>
    </source>
</evidence>
<dbReference type="KEGG" id="rpon:G3256_12045"/>
<reference evidence="2 3" key="1">
    <citation type="submission" date="2020-02" db="EMBL/GenBank/DDBJ databases">
        <title>Genome sequence of Roseobacter ponti.</title>
        <authorList>
            <person name="Hollensteiner J."/>
            <person name="Schneider D."/>
            <person name="Poehlein A."/>
            <person name="Daniel R."/>
        </authorList>
    </citation>
    <scope>NUCLEOTIDE SEQUENCE [LARGE SCALE GENOMIC DNA]</scope>
    <source>
        <strain evidence="2 3">DSM 106830</strain>
    </source>
</reference>
<dbReference type="Gene3D" id="3.20.20.100">
    <property type="entry name" value="NADP-dependent oxidoreductase domain"/>
    <property type="match status" value="1"/>
</dbReference>
<dbReference type="GO" id="GO:0016491">
    <property type="term" value="F:oxidoreductase activity"/>
    <property type="evidence" value="ECO:0007669"/>
    <property type="project" value="InterPro"/>
</dbReference>
<dbReference type="AlphaFoldDB" id="A0A858SVI0"/>
<dbReference type="RefSeq" id="WP_169641060.1">
    <property type="nucleotide sequence ID" value="NZ_CP048788.1"/>
</dbReference>
<dbReference type="InterPro" id="IPR036812">
    <property type="entry name" value="NAD(P)_OxRdtase_dom_sf"/>
</dbReference>
<keyword evidence="3" id="KW-1185">Reference proteome</keyword>
<dbReference type="Pfam" id="PF00248">
    <property type="entry name" value="Aldo_ket_red"/>
    <property type="match status" value="1"/>
</dbReference>
<accession>A0A858SVI0</accession>
<dbReference type="PANTHER" id="PTHR42686:SF1">
    <property type="entry name" value="GH17980P-RELATED"/>
    <property type="match status" value="1"/>
</dbReference>
<dbReference type="PANTHER" id="PTHR42686">
    <property type="entry name" value="GH17980P-RELATED"/>
    <property type="match status" value="1"/>
</dbReference>
<proteinExistence type="predicted"/>
<evidence type="ECO:0000259" key="1">
    <source>
        <dbReference type="Pfam" id="PF00248"/>
    </source>
</evidence>
<evidence type="ECO:0000313" key="3">
    <source>
        <dbReference type="Proteomes" id="UP000503308"/>
    </source>
</evidence>
<dbReference type="Proteomes" id="UP000503308">
    <property type="component" value="Chromosome"/>
</dbReference>
<name>A0A858SVI0_9RHOB</name>
<protein>
    <submittedName>
        <fullName evidence="2">Aldo/keto reductase</fullName>
    </submittedName>
</protein>
<feature type="domain" description="NADP-dependent oxidoreductase" evidence="1">
    <location>
        <begin position="16"/>
        <end position="316"/>
    </location>
</feature>